<evidence type="ECO:0000313" key="2">
    <source>
        <dbReference type="EMBL" id="GMN71531.1"/>
    </source>
</evidence>
<proteinExistence type="predicted"/>
<gene>
    <name evidence="2" type="ORF">TIFTF001_055542</name>
</gene>
<dbReference type="Proteomes" id="UP001187192">
    <property type="component" value="Unassembled WGS sequence"/>
</dbReference>
<evidence type="ECO:0000313" key="3">
    <source>
        <dbReference type="Proteomes" id="UP001187192"/>
    </source>
</evidence>
<name>A0AA88EBL6_FICCA</name>
<accession>A0AA88EBL6</accession>
<keyword evidence="3" id="KW-1185">Reference proteome</keyword>
<evidence type="ECO:0000256" key="1">
    <source>
        <dbReference type="SAM" id="MobiDB-lite"/>
    </source>
</evidence>
<protein>
    <submittedName>
        <fullName evidence="2">Uncharacterized protein</fullName>
    </submittedName>
</protein>
<sequence>MIAEEGRGRRKRGELGFGNGWLPERKMEAPELRVKKLGMTVEEALERGKEWNRTAEMGNGGERVEKKVGLE</sequence>
<dbReference type="EMBL" id="BTGU01017823">
    <property type="protein sequence ID" value="GMN71531.1"/>
    <property type="molecule type" value="Genomic_DNA"/>
</dbReference>
<feature type="region of interest" description="Disordered" evidence="1">
    <location>
        <begin position="1"/>
        <end position="22"/>
    </location>
</feature>
<reference evidence="2" key="1">
    <citation type="submission" date="2023-07" db="EMBL/GenBank/DDBJ databases">
        <title>draft genome sequence of fig (Ficus carica).</title>
        <authorList>
            <person name="Takahashi T."/>
            <person name="Nishimura K."/>
        </authorList>
    </citation>
    <scope>NUCLEOTIDE SEQUENCE</scope>
</reference>
<comment type="caution">
    <text evidence="2">The sequence shown here is derived from an EMBL/GenBank/DDBJ whole genome shotgun (WGS) entry which is preliminary data.</text>
</comment>
<organism evidence="2 3">
    <name type="scientific">Ficus carica</name>
    <name type="common">Common fig</name>
    <dbReference type="NCBI Taxonomy" id="3494"/>
    <lineage>
        <taxon>Eukaryota</taxon>
        <taxon>Viridiplantae</taxon>
        <taxon>Streptophyta</taxon>
        <taxon>Embryophyta</taxon>
        <taxon>Tracheophyta</taxon>
        <taxon>Spermatophyta</taxon>
        <taxon>Magnoliopsida</taxon>
        <taxon>eudicotyledons</taxon>
        <taxon>Gunneridae</taxon>
        <taxon>Pentapetalae</taxon>
        <taxon>rosids</taxon>
        <taxon>fabids</taxon>
        <taxon>Rosales</taxon>
        <taxon>Moraceae</taxon>
        <taxon>Ficeae</taxon>
        <taxon>Ficus</taxon>
    </lineage>
</organism>
<dbReference type="AlphaFoldDB" id="A0AA88EBL6"/>